<protein>
    <submittedName>
        <fullName evidence="2">Uncharacterized protein</fullName>
    </submittedName>
</protein>
<sequence>MANCENPLVEKNILLSIKSFLNVNRWPMRNYANSNAKSDDKNDEKNSKSDVKSVANKQFANPSSITDEAYCSSFGRQIFCDASALLSALDSLTFVCDEDEIRDAML</sequence>
<dbReference type="AlphaFoldDB" id="A0A9P1E7E9"/>
<evidence type="ECO:0000313" key="2">
    <source>
        <dbReference type="EMBL" id="CAH9083810.1"/>
    </source>
</evidence>
<keyword evidence="3" id="KW-1185">Reference proteome</keyword>
<feature type="compositionally biased region" description="Basic and acidic residues" evidence="1">
    <location>
        <begin position="37"/>
        <end position="51"/>
    </location>
</feature>
<proteinExistence type="predicted"/>
<comment type="caution">
    <text evidence="2">The sequence shown here is derived from an EMBL/GenBank/DDBJ whole genome shotgun (WGS) entry which is preliminary data.</text>
</comment>
<feature type="region of interest" description="Disordered" evidence="1">
    <location>
        <begin position="32"/>
        <end position="53"/>
    </location>
</feature>
<organism evidence="2 3">
    <name type="scientific">Cuscuta europaea</name>
    <name type="common">European dodder</name>
    <dbReference type="NCBI Taxonomy" id="41803"/>
    <lineage>
        <taxon>Eukaryota</taxon>
        <taxon>Viridiplantae</taxon>
        <taxon>Streptophyta</taxon>
        <taxon>Embryophyta</taxon>
        <taxon>Tracheophyta</taxon>
        <taxon>Spermatophyta</taxon>
        <taxon>Magnoliopsida</taxon>
        <taxon>eudicotyledons</taxon>
        <taxon>Gunneridae</taxon>
        <taxon>Pentapetalae</taxon>
        <taxon>asterids</taxon>
        <taxon>lamiids</taxon>
        <taxon>Solanales</taxon>
        <taxon>Convolvulaceae</taxon>
        <taxon>Cuscuteae</taxon>
        <taxon>Cuscuta</taxon>
        <taxon>Cuscuta subgen. Cuscuta</taxon>
    </lineage>
</organism>
<dbReference type="Proteomes" id="UP001152484">
    <property type="component" value="Unassembled WGS sequence"/>
</dbReference>
<accession>A0A9P1E7E9</accession>
<gene>
    <name evidence="2" type="ORF">CEURO_LOCUS8760</name>
</gene>
<evidence type="ECO:0000313" key="3">
    <source>
        <dbReference type="Proteomes" id="UP001152484"/>
    </source>
</evidence>
<evidence type="ECO:0000256" key="1">
    <source>
        <dbReference type="SAM" id="MobiDB-lite"/>
    </source>
</evidence>
<reference evidence="2" key="1">
    <citation type="submission" date="2022-07" db="EMBL/GenBank/DDBJ databases">
        <authorList>
            <person name="Macas J."/>
            <person name="Novak P."/>
            <person name="Neumann P."/>
        </authorList>
    </citation>
    <scope>NUCLEOTIDE SEQUENCE</scope>
</reference>
<dbReference type="EMBL" id="CAMAPE010000017">
    <property type="protein sequence ID" value="CAH9083810.1"/>
    <property type="molecule type" value="Genomic_DNA"/>
</dbReference>
<name>A0A9P1E7E9_CUSEU</name>